<keyword evidence="2" id="KW-1003">Cell membrane</keyword>
<keyword evidence="7" id="KW-0675">Receptor</keyword>
<feature type="transmembrane region" description="Helical" evidence="10">
    <location>
        <begin position="157"/>
        <end position="184"/>
    </location>
</feature>
<comment type="subcellular location">
    <subcellularLocation>
        <location evidence="1">Cell membrane</location>
        <topology evidence="1">Multi-pass membrane protein</topology>
    </subcellularLocation>
</comment>
<evidence type="ECO:0000313" key="12">
    <source>
        <dbReference type="Proteomes" id="UP000515163"/>
    </source>
</evidence>
<sequence>MMTLLEESLWSSAYGIIAVFVIVGNSLSIYLFVGNLRLRRMRTTILLLNLSIADLIVGSVTLPMYMALTWPGTNYALQQNPGFYMSFICIDVLTGFGSVFGLTVIALERVYSVFLPHHHRRAKRKMYLAMIVLIWGLTVIQTLLRVLFDLEVISLEGFFSCVMISLTVSLIIICVAYIAVWIKVNIKQPRQVNRATLNDHKTENKLAVTLAIITVIFIFTWIPFHILNITMFFCVECRSLPIKYVNFFKLLHYSNSLINPLVYSSRFPEFKRTLKTMFCCQSSAVQPMVSNNMEQSQSHLSVTPYLRQGRVSIISM</sequence>
<dbReference type="SUPFAM" id="SSF81321">
    <property type="entry name" value="Family A G protein-coupled receptor-like"/>
    <property type="match status" value="1"/>
</dbReference>
<evidence type="ECO:0000256" key="10">
    <source>
        <dbReference type="SAM" id="Phobius"/>
    </source>
</evidence>
<evidence type="ECO:0000256" key="5">
    <source>
        <dbReference type="ARBA" id="ARBA00023040"/>
    </source>
</evidence>
<dbReference type="GeneID" id="116297606"/>
<dbReference type="KEGG" id="aten:116297606"/>
<keyword evidence="4 10" id="KW-1133">Transmembrane helix</keyword>
<feature type="transmembrane region" description="Helical" evidence="10">
    <location>
        <begin position="127"/>
        <end position="145"/>
    </location>
</feature>
<gene>
    <name evidence="13 14 15" type="primary">LOC116297606</name>
</gene>
<dbReference type="AlphaFoldDB" id="A0A6P8I2H9"/>
<dbReference type="GO" id="GO:0004930">
    <property type="term" value="F:G protein-coupled receptor activity"/>
    <property type="evidence" value="ECO:0007669"/>
    <property type="project" value="UniProtKB-KW"/>
</dbReference>
<keyword evidence="3 10" id="KW-0812">Transmembrane</keyword>
<dbReference type="OrthoDB" id="284782at2759"/>
<dbReference type="InterPro" id="IPR017452">
    <property type="entry name" value="GPCR_Rhodpsn_7TM"/>
</dbReference>
<keyword evidence="8" id="KW-0325">Glycoprotein</keyword>
<evidence type="ECO:0000256" key="3">
    <source>
        <dbReference type="ARBA" id="ARBA00022692"/>
    </source>
</evidence>
<dbReference type="SMART" id="SM01381">
    <property type="entry name" value="7TM_GPCR_Srsx"/>
    <property type="match status" value="1"/>
</dbReference>
<dbReference type="PANTHER" id="PTHR24246">
    <property type="entry name" value="OLFACTORY RECEPTOR AND ADENOSINE RECEPTOR"/>
    <property type="match status" value="1"/>
</dbReference>
<accession>A0A6P8I2H9</accession>
<dbReference type="Pfam" id="PF00001">
    <property type="entry name" value="7tm_1"/>
    <property type="match status" value="1"/>
</dbReference>
<feature type="transmembrane region" description="Helical" evidence="10">
    <location>
        <begin position="12"/>
        <end position="33"/>
    </location>
</feature>
<feature type="domain" description="G-protein coupled receptors family 1 profile" evidence="11">
    <location>
        <begin position="24"/>
        <end position="263"/>
    </location>
</feature>
<protein>
    <submittedName>
        <fullName evidence="13 14">Somatostatin receptor type 2-like</fullName>
    </submittedName>
</protein>
<feature type="transmembrane region" description="Helical" evidence="10">
    <location>
        <begin position="83"/>
        <end position="107"/>
    </location>
</feature>
<proteinExistence type="predicted"/>
<reference evidence="13 14" key="1">
    <citation type="submission" date="2025-04" db="UniProtKB">
        <authorList>
            <consortium name="RefSeq"/>
        </authorList>
    </citation>
    <scope>IDENTIFICATION</scope>
    <source>
        <tissue evidence="13 14">Tentacle</tissue>
    </source>
</reference>
<dbReference type="Proteomes" id="UP000515163">
    <property type="component" value="Unplaced"/>
</dbReference>
<dbReference type="InterPro" id="IPR000276">
    <property type="entry name" value="GPCR_Rhodpsn"/>
</dbReference>
<dbReference type="RefSeq" id="XP_031561725.1">
    <property type="nucleotide sequence ID" value="XM_031705865.1"/>
</dbReference>
<feature type="transmembrane region" description="Helical" evidence="10">
    <location>
        <begin position="45"/>
        <end position="68"/>
    </location>
</feature>
<evidence type="ECO:0000313" key="15">
    <source>
        <dbReference type="RefSeq" id="XP_031561727.1"/>
    </source>
</evidence>
<evidence type="ECO:0000256" key="2">
    <source>
        <dbReference type="ARBA" id="ARBA00022475"/>
    </source>
</evidence>
<evidence type="ECO:0000256" key="6">
    <source>
        <dbReference type="ARBA" id="ARBA00023136"/>
    </source>
</evidence>
<dbReference type="GO" id="GO:0005886">
    <property type="term" value="C:plasma membrane"/>
    <property type="evidence" value="ECO:0007669"/>
    <property type="project" value="UniProtKB-SubCell"/>
</dbReference>
<dbReference type="RefSeq" id="XP_031561726.1">
    <property type="nucleotide sequence ID" value="XM_031705866.1"/>
</dbReference>
<feature type="transmembrane region" description="Helical" evidence="10">
    <location>
        <begin position="205"/>
        <end position="224"/>
    </location>
</feature>
<evidence type="ECO:0000313" key="13">
    <source>
        <dbReference type="RefSeq" id="XP_031561725.1"/>
    </source>
</evidence>
<organism evidence="12 14">
    <name type="scientific">Actinia tenebrosa</name>
    <name type="common">Australian red waratah sea anemone</name>
    <dbReference type="NCBI Taxonomy" id="6105"/>
    <lineage>
        <taxon>Eukaryota</taxon>
        <taxon>Metazoa</taxon>
        <taxon>Cnidaria</taxon>
        <taxon>Anthozoa</taxon>
        <taxon>Hexacorallia</taxon>
        <taxon>Actiniaria</taxon>
        <taxon>Actiniidae</taxon>
        <taxon>Actinia</taxon>
    </lineage>
</organism>
<dbReference type="CDD" id="cd00637">
    <property type="entry name" value="7tm_classA_rhodopsin-like"/>
    <property type="match status" value="1"/>
</dbReference>
<evidence type="ECO:0000256" key="9">
    <source>
        <dbReference type="ARBA" id="ARBA00023224"/>
    </source>
</evidence>
<evidence type="ECO:0000313" key="14">
    <source>
        <dbReference type="RefSeq" id="XP_031561726.1"/>
    </source>
</evidence>
<dbReference type="RefSeq" id="XP_031561727.1">
    <property type="nucleotide sequence ID" value="XM_031705867.1"/>
</dbReference>
<evidence type="ECO:0000259" key="11">
    <source>
        <dbReference type="PROSITE" id="PS50262"/>
    </source>
</evidence>
<dbReference type="PROSITE" id="PS50262">
    <property type="entry name" value="G_PROTEIN_RECEP_F1_2"/>
    <property type="match status" value="1"/>
</dbReference>
<name>A0A6P8I2H9_ACTTE</name>
<evidence type="ECO:0000256" key="1">
    <source>
        <dbReference type="ARBA" id="ARBA00004651"/>
    </source>
</evidence>
<keyword evidence="12" id="KW-1185">Reference proteome</keyword>
<dbReference type="PRINTS" id="PR00237">
    <property type="entry name" value="GPCRRHODOPSN"/>
</dbReference>
<keyword evidence="9" id="KW-0807">Transducer</keyword>
<dbReference type="PANTHER" id="PTHR24246:SF27">
    <property type="entry name" value="ADENOSINE RECEPTOR, ISOFORM A"/>
    <property type="match status" value="1"/>
</dbReference>
<evidence type="ECO:0000256" key="4">
    <source>
        <dbReference type="ARBA" id="ARBA00022989"/>
    </source>
</evidence>
<keyword evidence="6 10" id="KW-0472">Membrane</keyword>
<keyword evidence="5" id="KW-0297">G-protein coupled receptor</keyword>
<evidence type="ECO:0000256" key="7">
    <source>
        <dbReference type="ARBA" id="ARBA00023170"/>
    </source>
</evidence>
<dbReference type="Gene3D" id="1.20.1070.10">
    <property type="entry name" value="Rhodopsin 7-helix transmembrane proteins"/>
    <property type="match status" value="1"/>
</dbReference>
<evidence type="ECO:0000256" key="8">
    <source>
        <dbReference type="ARBA" id="ARBA00023180"/>
    </source>
</evidence>